<dbReference type="RefSeq" id="WP_041886350.1">
    <property type="nucleotide sequence ID" value="NZ_CP157278.1"/>
</dbReference>
<accession>A0A0D0GFM7</accession>
<dbReference type="InterPro" id="IPR036509">
    <property type="entry name" value="Met_Sox_Rdtase_MsrA_sf"/>
</dbReference>
<dbReference type="EMBL" id="JXRA01000123">
    <property type="protein sequence ID" value="KIO74940.1"/>
    <property type="molecule type" value="Genomic_DNA"/>
</dbReference>
<dbReference type="STRING" id="1503925.TH53_23580"/>
<proteinExistence type="inferred from homology"/>
<feature type="domain" description="Peptide methionine sulphoxide reductase MsrA" evidence="5">
    <location>
        <begin position="43"/>
        <end position="189"/>
    </location>
</feature>
<gene>
    <name evidence="4" type="primary">msrA</name>
    <name evidence="6" type="ORF">TH53_23580</name>
</gene>
<comment type="similarity">
    <text evidence="4">Belongs to the MsrA Met sulfoxide reductase family.</text>
</comment>
<dbReference type="SUPFAM" id="SSF55068">
    <property type="entry name" value="Peptide methionine sulfoxide reductase"/>
    <property type="match status" value="1"/>
</dbReference>
<dbReference type="HAMAP" id="MF_01401">
    <property type="entry name" value="MsrA"/>
    <property type="match status" value="1"/>
</dbReference>
<dbReference type="AlphaFoldDB" id="A0A0D0GFM7"/>
<evidence type="ECO:0000256" key="3">
    <source>
        <dbReference type="ARBA" id="ARBA00048782"/>
    </source>
</evidence>
<name>A0A0D0GFM7_9SPHI</name>
<evidence type="ECO:0000256" key="4">
    <source>
        <dbReference type="HAMAP-Rule" id="MF_01401"/>
    </source>
</evidence>
<dbReference type="EC" id="1.8.4.11" evidence="4"/>
<comment type="caution">
    <text evidence="6">The sequence shown here is derived from an EMBL/GenBank/DDBJ whole genome shotgun (WGS) entry which is preliminary data.</text>
</comment>
<comment type="catalytic activity">
    <reaction evidence="3 4">
        <text>[thioredoxin]-disulfide + L-methionine + H2O = L-methionine (S)-S-oxide + [thioredoxin]-dithiol</text>
        <dbReference type="Rhea" id="RHEA:19993"/>
        <dbReference type="Rhea" id="RHEA-COMP:10698"/>
        <dbReference type="Rhea" id="RHEA-COMP:10700"/>
        <dbReference type="ChEBI" id="CHEBI:15377"/>
        <dbReference type="ChEBI" id="CHEBI:29950"/>
        <dbReference type="ChEBI" id="CHEBI:50058"/>
        <dbReference type="ChEBI" id="CHEBI:57844"/>
        <dbReference type="ChEBI" id="CHEBI:58772"/>
        <dbReference type="EC" id="1.8.4.11"/>
    </reaction>
</comment>
<dbReference type="OrthoDB" id="4174719at2"/>
<evidence type="ECO:0000256" key="2">
    <source>
        <dbReference type="ARBA" id="ARBA00047806"/>
    </source>
</evidence>
<evidence type="ECO:0000256" key="1">
    <source>
        <dbReference type="ARBA" id="ARBA00023002"/>
    </source>
</evidence>
<keyword evidence="7" id="KW-1185">Reference proteome</keyword>
<protein>
    <recommendedName>
        <fullName evidence="4">Peptide methionine sulfoxide reductase MsrA</fullName>
        <shortName evidence="4">Protein-methionine-S-oxide reductase</shortName>
        <ecNumber evidence="4">1.8.4.11</ecNumber>
    </recommendedName>
    <alternativeName>
        <fullName evidence="4">Peptide-methionine (S)-S-oxide reductase</fullName>
        <shortName evidence="4">Peptide Met(O) reductase</shortName>
    </alternativeName>
</protein>
<dbReference type="GO" id="GO:0008113">
    <property type="term" value="F:peptide-methionine (S)-S-oxide reductase activity"/>
    <property type="evidence" value="ECO:0007669"/>
    <property type="project" value="UniProtKB-UniRule"/>
</dbReference>
<dbReference type="Proteomes" id="UP000032049">
    <property type="component" value="Unassembled WGS sequence"/>
</dbReference>
<dbReference type="PANTHER" id="PTHR43774">
    <property type="entry name" value="PEPTIDE METHIONINE SULFOXIDE REDUCTASE"/>
    <property type="match status" value="1"/>
</dbReference>
<comment type="function">
    <text evidence="4">Has an important function as a repair enzyme for proteins that have been inactivated by oxidation. Catalyzes the reversible oxidation-reduction of methionine sulfoxide in proteins to methionine.</text>
</comment>
<dbReference type="InterPro" id="IPR002569">
    <property type="entry name" value="Met_Sox_Rdtase_MsrA_dom"/>
</dbReference>
<keyword evidence="1 4" id="KW-0560">Oxidoreductase</keyword>
<evidence type="ECO:0000313" key="7">
    <source>
        <dbReference type="Proteomes" id="UP000032049"/>
    </source>
</evidence>
<dbReference type="NCBIfam" id="TIGR00401">
    <property type="entry name" value="msrA"/>
    <property type="match status" value="1"/>
</dbReference>
<dbReference type="Pfam" id="PF01625">
    <property type="entry name" value="PMSR"/>
    <property type="match status" value="1"/>
</dbReference>
<organism evidence="6 7">
    <name type="scientific">Pedobacter lusitanus</name>
    <dbReference type="NCBI Taxonomy" id="1503925"/>
    <lineage>
        <taxon>Bacteria</taxon>
        <taxon>Pseudomonadati</taxon>
        <taxon>Bacteroidota</taxon>
        <taxon>Sphingobacteriia</taxon>
        <taxon>Sphingobacteriales</taxon>
        <taxon>Sphingobacteriaceae</taxon>
        <taxon>Pedobacter</taxon>
    </lineage>
</organism>
<dbReference type="PROSITE" id="PS51257">
    <property type="entry name" value="PROKAR_LIPOPROTEIN"/>
    <property type="match status" value="1"/>
</dbReference>
<dbReference type="GO" id="GO:0033744">
    <property type="term" value="F:L-methionine:thioredoxin-disulfide S-oxidoreductase activity"/>
    <property type="evidence" value="ECO:0007669"/>
    <property type="project" value="RHEA"/>
</dbReference>
<evidence type="ECO:0000259" key="5">
    <source>
        <dbReference type="Pfam" id="PF01625"/>
    </source>
</evidence>
<dbReference type="PANTHER" id="PTHR43774:SF1">
    <property type="entry name" value="PEPTIDE METHIONINE SULFOXIDE REDUCTASE MSRA 2"/>
    <property type="match status" value="1"/>
</dbReference>
<feature type="active site" evidence="4">
    <location>
        <position position="49"/>
    </location>
</feature>
<dbReference type="Gene3D" id="3.30.1060.10">
    <property type="entry name" value="Peptide methionine sulphoxide reductase MsrA"/>
    <property type="match status" value="1"/>
</dbReference>
<reference evidence="6 7" key="1">
    <citation type="submission" date="2015-01" db="EMBL/GenBank/DDBJ databases">
        <title>Draft genome sequence of Pedobacter sp. NL19 isolated from sludge of an effluent treatment pond in an abandoned uranium mine.</title>
        <authorList>
            <person name="Santos T."/>
            <person name="Caetano T."/>
            <person name="Covas C."/>
            <person name="Cruz A."/>
            <person name="Mendo S."/>
        </authorList>
    </citation>
    <scope>NUCLEOTIDE SEQUENCE [LARGE SCALE GENOMIC DNA]</scope>
    <source>
        <strain evidence="6 7">NL19</strain>
    </source>
</reference>
<comment type="catalytic activity">
    <reaction evidence="2 4">
        <text>L-methionyl-[protein] + [thioredoxin]-disulfide + H2O = L-methionyl-(S)-S-oxide-[protein] + [thioredoxin]-dithiol</text>
        <dbReference type="Rhea" id="RHEA:14217"/>
        <dbReference type="Rhea" id="RHEA-COMP:10698"/>
        <dbReference type="Rhea" id="RHEA-COMP:10700"/>
        <dbReference type="Rhea" id="RHEA-COMP:12313"/>
        <dbReference type="Rhea" id="RHEA-COMP:12315"/>
        <dbReference type="ChEBI" id="CHEBI:15377"/>
        <dbReference type="ChEBI" id="CHEBI:16044"/>
        <dbReference type="ChEBI" id="CHEBI:29950"/>
        <dbReference type="ChEBI" id="CHEBI:44120"/>
        <dbReference type="ChEBI" id="CHEBI:50058"/>
        <dbReference type="EC" id="1.8.4.11"/>
    </reaction>
</comment>
<sequence>MKRVIYFLIVCLLLASCSGREQKISSKNGFAVLPKPNSDEAVATFAGGCFWAMQESLIQLKGVNTVISGYAGGTTVNPTYEDMMGQNTGHAESVQVYYNPAQISYEQLVHAFFFAHDPTQLNRQGPDVGDNYRSVAFYRSTQERKTIAKVMTEMQAANYYAGGFVTELEPFRAFYPAETSQQDYYERNLWDPYIRNVSKPKVMHVRKELPQLIKNEYLK</sequence>
<evidence type="ECO:0000313" key="6">
    <source>
        <dbReference type="EMBL" id="KIO74940.1"/>
    </source>
</evidence>